<dbReference type="EMBL" id="JBHSKG010000001">
    <property type="protein sequence ID" value="MFC5137002.1"/>
    <property type="molecule type" value="Genomic_DNA"/>
</dbReference>
<reference evidence="2" key="1">
    <citation type="journal article" date="2019" name="Int. J. Syst. Evol. Microbiol.">
        <title>The Global Catalogue of Microorganisms (GCM) 10K type strain sequencing project: providing services to taxonomists for standard genome sequencing and annotation.</title>
        <authorList>
            <consortium name="The Broad Institute Genomics Platform"/>
            <consortium name="The Broad Institute Genome Sequencing Center for Infectious Disease"/>
            <person name="Wu L."/>
            <person name="Ma J."/>
        </authorList>
    </citation>
    <scope>NUCLEOTIDE SEQUENCE [LARGE SCALE GENOMIC DNA]</scope>
    <source>
        <strain evidence="2">XZYJ18</strain>
    </source>
</reference>
<gene>
    <name evidence="1" type="ORF">ACFPK1_02055</name>
</gene>
<organism evidence="1 2">
    <name type="scientific">Actinomycetospora rhizophila</name>
    <dbReference type="NCBI Taxonomy" id="1416876"/>
    <lineage>
        <taxon>Bacteria</taxon>
        <taxon>Bacillati</taxon>
        <taxon>Actinomycetota</taxon>
        <taxon>Actinomycetes</taxon>
        <taxon>Pseudonocardiales</taxon>
        <taxon>Pseudonocardiaceae</taxon>
        <taxon>Actinomycetospora</taxon>
    </lineage>
</organism>
<protein>
    <recommendedName>
        <fullName evidence="3">SUKH-3 immunity protein of toxin-antitoxin system</fullName>
    </recommendedName>
</protein>
<name>A0ABV9Z7M7_9PSEU</name>
<evidence type="ECO:0000313" key="1">
    <source>
        <dbReference type="EMBL" id="MFC5137002.1"/>
    </source>
</evidence>
<sequence>MNDAGGPWFGDGLCGWFQVEPDGQPLPVEALTDAAVRTLERFGALELAGLEYHVPGTARSVTRRLLEGQAWFALAAPGAHTRVCLMLDSGGSSLVADHGDAILHASSGLEEEGLSPARLADDAGVAFEQPVPWRWWLGDGPPHAVTIGATATEWSALGVGRVVARLVDACRTVGITEPVGIRAARA</sequence>
<proteinExistence type="predicted"/>
<comment type="caution">
    <text evidence="1">The sequence shown here is derived from an EMBL/GenBank/DDBJ whole genome shotgun (WGS) entry which is preliminary data.</text>
</comment>
<evidence type="ECO:0008006" key="3">
    <source>
        <dbReference type="Google" id="ProtNLM"/>
    </source>
</evidence>
<dbReference type="Proteomes" id="UP001596175">
    <property type="component" value="Unassembled WGS sequence"/>
</dbReference>
<evidence type="ECO:0000313" key="2">
    <source>
        <dbReference type="Proteomes" id="UP001596175"/>
    </source>
</evidence>
<dbReference type="RefSeq" id="WP_378019222.1">
    <property type="nucleotide sequence ID" value="NZ_JBHSKG010000001.1"/>
</dbReference>
<accession>A0ABV9Z7M7</accession>
<keyword evidence="2" id="KW-1185">Reference proteome</keyword>